<evidence type="ECO:0000313" key="1">
    <source>
        <dbReference type="EnsemblPlants" id="TuG1812G0200000181.01.T01"/>
    </source>
</evidence>
<evidence type="ECO:0000313" key="2">
    <source>
        <dbReference type="Proteomes" id="UP000015106"/>
    </source>
</evidence>
<sequence>CIQDSRIASASTGYFSDGQRDSGDNLGLNLLTLQPLRLLMLPGFTMSTGAIIFEHIIKLG</sequence>
<proteinExistence type="predicted"/>
<accession>A0A8R7P8W4</accession>
<dbReference type="Gramene" id="TuG1812G0200000181.01.T01">
    <property type="protein sequence ID" value="TuG1812G0200000181.01.T01"/>
    <property type="gene ID" value="TuG1812G0200000181.01"/>
</dbReference>
<dbReference type="Proteomes" id="UP000015106">
    <property type="component" value="Chromosome 2"/>
</dbReference>
<organism evidence="1 2">
    <name type="scientific">Triticum urartu</name>
    <name type="common">Red wild einkorn</name>
    <name type="synonym">Crithodium urartu</name>
    <dbReference type="NCBI Taxonomy" id="4572"/>
    <lineage>
        <taxon>Eukaryota</taxon>
        <taxon>Viridiplantae</taxon>
        <taxon>Streptophyta</taxon>
        <taxon>Embryophyta</taxon>
        <taxon>Tracheophyta</taxon>
        <taxon>Spermatophyta</taxon>
        <taxon>Magnoliopsida</taxon>
        <taxon>Liliopsida</taxon>
        <taxon>Poales</taxon>
        <taxon>Poaceae</taxon>
        <taxon>BOP clade</taxon>
        <taxon>Pooideae</taxon>
        <taxon>Triticodae</taxon>
        <taxon>Triticeae</taxon>
        <taxon>Triticinae</taxon>
        <taxon>Triticum</taxon>
    </lineage>
</organism>
<name>A0A8R7P8W4_TRIUA</name>
<reference evidence="2" key="1">
    <citation type="journal article" date="2013" name="Nature">
        <title>Draft genome of the wheat A-genome progenitor Triticum urartu.</title>
        <authorList>
            <person name="Ling H.Q."/>
            <person name="Zhao S."/>
            <person name="Liu D."/>
            <person name="Wang J."/>
            <person name="Sun H."/>
            <person name="Zhang C."/>
            <person name="Fan H."/>
            <person name="Li D."/>
            <person name="Dong L."/>
            <person name="Tao Y."/>
            <person name="Gao C."/>
            <person name="Wu H."/>
            <person name="Li Y."/>
            <person name="Cui Y."/>
            <person name="Guo X."/>
            <person name="Zheng S."/>
            <person name="Wang B."/>
            <person name="Yu K."/>
            <person name="Liang Q."/>
            <person name="Yang W."/>
            <person name="Lou X."/>
            <person name="Chen J."/>
            <person name="Feng M."/>
            <person name="Jian J."/>
            <person name="Zhang X."/>
            <person name="Luo G."/>
            <person name="Jiang Y."/>
            <person name="Liu J."/>
            <person name="Wang Z."/>
            <person name="Sha Y."/>
            <person name="Zhang B."/>
            <person name="Wu H."/>
            <person name="Tang D."/>
            <person name="Shen Q."/>
            <person name="Xue P."/>
            <person name="Zou S."/>
            <person name="Wang X."/>
            <person name="Liu X."/>
            <person name="Wang F."/>
            <person name="Yang Y."/>
            <person name="An X."/>
            <person name="Dong Z."/>
            <person name="Zhang K."/>
            <person name="Zhang X."/>
            <person name="Luo M.C."/>
            <person name="Dvorak J."/>
            <person name="Tong Y."/>
            <person name="Wang J."/>
            <person name="Yang H."/>
            <person name="Li Z."/>
            <person name="Wang D."/>
            <person name="Zhang A."/>
            <person name="Wang J."/>
        </authorList>
    </citation>
    <scope>NUCLEOTIDE SEQUENCE</scope>
    <source>
        <strain evidence="2">cv. G1812</strain>
    </source>
</reference>
<protein>
    <submittedName>
        <fullName evidence="1">Uncharacterized protein</fullName>
    </submittedName>
</protein>
<keyword evidence="2" id="KW-1185">Reference proteome</keyword>
<reference evidence="1" key="3">
    <citation type="submission" date="2022-06" db="UniProtKB">
        <authorList>
            <consortium name="EnsemblPlants"/>
        </authorList>
    </citation>
    <scope>IDENTIFICATION</scope>
</reference>
<dbReference type="AlphaFoldDB" id="A0A8R7P8W4"/>
<dbReference type="EnsemblPlants" id="TuG1812G0200000181.01.T01">
    <property type="protein sequence ID" value="TuG1812G0200000181.01.T01"/>
    <property type="gene ID" value="TuG1812G0200000181.01"/>
</dbReference>
<reference evidence="1" key="2">
    <citation type="submission" date="2018-03" db="EMBL/GenBank/DDBJ databases">
        <title>The Triticum urartu genome reveals the dynamic nature of wheat genome evolution.</title>
        <authorList>
            <person name="Ling H."/>
            <person name="Ma B."/>
            <person name="Shi X."/>
            <person name="Liu H."/>
            <person name="Dong L."/>
            <person name="Sun H."/>
            <person name="Cao Y."/>
            <person name="Gao Q."/>
            <person name="Zheng S."/>
            <person name="Li Y."/>
            <person name="Yu Y."/>
            <person name="Du H."/>
            <person name="Qi M."/>
            <person name="Li Y."/>
            <person name="Yu H."/>
            <person name="Cui Y."/>
            <person name="Wang N."/>
            <person name="Chen C."/>
            <person name="Wu H."/>
            <person name="Zhao Y."/>
            <person name="Zhang J."/>
            <person name="Li Y."/>
            <person name="Zhou W."/>
            <person name="Zhang B."/>
            <person name="Hu W."/>
            <person name="Eijk M."/>
            <person name="Tang J."/>
            <person name="Witsenboer H."/>
            <person name="Zhao S."/>
            <person name="Li Z."/>
            <person name="Zhang A."/>
            <person name="Wang D."/>
            <person name="Liang C."/>
        </authorList>
    </citation>
    <scope>NUCLEOTIDE SEQUENCE [LARGE SCALE GENOMIC DNA]</scope>
    <source>
        <strain evidence="1">cv. G1812</strain>
    </source>
</reference>